<evidence type="ECO:0000313" key="7">
    <source>
        <dbReference type="Proteomes" id="UP000481360"/>
    </source>
</evidence>
<dbReference type="Pfam" id="PF21036">
    <property type="entry name" value="EryCIII-like_N"/>
    <property type="match status" value="1"/>
</dbReference>
<dbReference type="Pfam" id="PF06722">
    <property type="entry name" value="EryCIII-like_C"/>
    <property type="match status" value="1"/>
</dbReference>
<name>A0A7C9RLV6_9PSEU</name>
<dbReference type="GO" id="GO:0016758">
    <property type="term" value="F:hexosyltransferase activity"/>
    <property type="evidence" value="ECO:0007669"/>
    <property type="project" value="UniProtKB-ARBA"/>
</dbReference>
<dbReference type="AlphaFoldDB" id="A0A7C9RLV6"/>
<accession>A0A7C9RLV6</accession>
<gene>
    <name evidence="6" type="ORF">G7043_04180</name>
</gene>
<dbReference type="SUPFAM" id="SSF53756">
    <property type="entry name" value="UDP-Glycosyltransferase/glycogen phosphorylase"/>
    <property type="match status" value="1"/>
</dbReference>
<keyword evidence="3" id="KW-0808">Transferase</keyword>
<dbReference type="Gene3D" id="3.40.50.2000">
    <property type="entry name" value="Glycogen Phosphorylase B"/>
    <property type="match status" value="2"/>
</dbReference>
<dbReference type="GO" id="GO:0017000">
    <property type="term" value="P:antibiotic biosynthetic process"/>
    <property type="evidence" value="ECO:0007669"/>
    <property type="project" value="UniProtKB-ARBA"/>
</dbReference>
<dbReference type="InterPro" id="IPR002213">
    <property type="entry name" value="UDP_glucos_trans"/>
</dbReference>
<proteinExistence type="inferred from homology"/>
<comment type="similarity">
    <text evidence="1">Belongs to the glycosyltransferase 28 family.</text>
</comment>
<evidence type="ECO:0000259" key="5">
    <source>
        <dbReference type="Pfam" id="PF21036"/>
    </source>
</evidence>
<evidence type="ECO:0000313" key="6">
    <source>
        <dbReference type="EMBL" id="NGY58129.1"/>
    </source>
</evidence>
<evidence type="ECO:0000256" key="3">
    <source>
        <dbReference type="ARBA" id="ARBA00022679"/>
    </source>
</evidence>
<dbReference type="PANTHER" id="PTHR48050">
    <property type="entry name" value="STEROL 3-BETA-GLUCOSYLTRANSFERASE"/>
    <property type="match status" value="1"/>
</dbReference>
<dbReference type="GO" id="GO:0008194">
    <property type="term" value="F:UDP-glycosyltransferase activity"/>
    <property type="evidence" value="ECO:0007669"/>
    <property type="project" value="InterPro"/>
</dbReference>
<organism evidence="6 7">
    <name type="scientific">Lentzea alba</name>
    <dbReference type="NCBI Taxonomy" id="2714351"/>
    <lineage>
        <taxon>Bacteria</taxon>
        <taxon>Bacillati</taxon>
        <taxon>Actinomycetota</taxon>
        <taxon>Actinomycetes</taxon>
        <taxon>Pseudonocardiales</taxon>
        <taxon>Pseudonocardiaceae</taxon>
        <taxon>Lentzea</taxon>
    </lineage>
</organism>
<dbReference type="InterPro" id="IPR010610">
    <property type="entry name" value="EryCIII-like_C"/>
</dbReference>
<dbReference type="InterPro" id="IPR048284">
    <property type="entry name" value="EryCIII-like_N"/>
</dbReference>
<evidence type="ECO:0000256" key="2">
    <source>
        <dbReference type="ARBA" id="ARBA00022676"/>
    </source>
</evidence>
<keyword evidence="7" id="KW-1185">Reference proteome</keyword>
<evidence type="ECO:0000256" key="1">
    <source>
        <dbReference type="ARBA" id="ARBA00006962"/>
    </source>
</evidence>
<dbReference type="EMBL" id="JAAMPJ010000001">
    <property type="protein sequence ID" value="NGY58129.1"/>
    <property type="molecule type" value="Genomic_DNA"/>
</dbReference>
<feature type="domain" description="Erythromycin biosynthesis protein CIII-like N-terminal" evidence="5">
    <location>
        <begin position="23"/>
        <end position="205"/>
    </location>
</feature>
<dbReference type="PANTHER" id="PTHR48050:SF13">
    <property type="entry name" value="STEROL 3-BETA-GLUCOSYLTRANSFERASE UGT80A2"/>
    <property type="match status" value="1"/>
</dbReference>
<evidence type="ECO:0000259" key="4">
    <source>
        <dbReference type="Pfam" id="PF06722"/>
    </source>
</evidence>
<dbReference type="InterPro" id="IPR050426">
    <property type="entry name" value="Glycosyltransferase_28"/>
</dbReference>
<dbReference type="RefSeq" id="WP_166044009.1">
    <property type="nucleotide sequence ID" value="NZ_JAAMPJ010000001.1"/>
</dbReference>
<comment type="caution">
    <text evidence="6">The sequence shown here is derived from an EMBL/GenBank/DDBJ whole genome shotgun (WGS) entry which is preliminary data.</text>
</comment>
<dbReference type="CDD" id="cd03784">
    <property type="entry name" value="GT1_Gtf-like"/>
    <property type="match status" value="1"/>
</dbReference>
<keyword evidence="2" id="KW-0328">Glycosyltransferase</keyword>
<reference evidence="6 7" key="1">
    <citation type="submission" date="2020-03" db="EMBL/GenBank/DDBJ databases">
        <title>Isolation and identification of active actinomycetes.</title>
        <authorList>
            <person name="Sun X."/>
        </authorList>
    </citation>
    <scope>NUCLEOTIDE SEQUENCE [LARGE SCALE GENOMIC DNA]</scope>
    <source>
        <strain evidence="6 7">NEAU-D13</strain>
    </source>
</reference>
<feature type="domain" description="Erythromycin biosynthesis protein CIII-like C-terminal" evidence="4">
    <location>
        <begin position="221"/>
        <end position="355"/>
    </location>
</feature>
<sequence>MRVLVVAAPLLGHVFPLMPFALALRDAGHEVVVATGGEALRVRDSGLHVEDVVPAKVRFGPIALRIMVTHPFVAKREMRGSGRLDFVSRLFGAVGDAMTEPLQALAKKWQPDVVVHEPLAAAGSALGVPSIVHDVSLFDGLELTAAVGARMKAGVRSPATILRTAPKSLAEFWGGRPMRFVAYSGDGEVPQWLAEPSGKPRILVSRSTAPGPGSGRMMAAVVRAAERVDAEFVLVRPERAEGLPDNVRTVGWVPIPRVLPFCDGIVHHGGAGTVLGALAAGVPQLVEPGPGDRTVHANAIAGRGAGLRAAAREVTPELLTGLIEDSKLQRAAGEVRDEIAGMPAPAEVAATLEDLIPLK</sequence>
<protein>
    <submittedName>
        <fullName evidence="6">DUF1205 domain-containing protein</fullName>
    </submittedName>
</protein>
<dbReference type="Proteomes" id="UP000481360">
    <property type="component" value="Unassembled WGS sequence"/>
</dbReference>